<evidence type="ECO:0000313" key="2">
    <source>
        <dbReference type="Proteomes" id="UP001058098"/>
    </source>
</evidence>
<accession>A0ABY5QW78</accession>
<organism evidence="1 2">
    <name type="scientific">Mesorhizobium onobrychidis</name>
    <dbReference type="NCBI Taxonomy" id="2775404"/>
    <lineage>
        <taxon>Bacteria</taxon>
        <taxon>Pseudomonadati</taxon>
        <taxon>Pseudomonadota</taxon>
        <taxon>Alphaproteobacteria</taxon>
        <taxon>Hyphomicrobiales</taxon>
        <taxon>Phyllobacteriaceae</taxon>
        <taxon>Mesorhizobium</taxon>
    </lineage>
</organism>
<reference evidence="1" key="1">
    <citation type="submission" date="2020-09" db="EMBL/GenBank/DDBJ databases">
        <title>Rhizobia associated with sainfoin plants.</title>
        <authorList>
            <person name="Asharfi S."/>
            <person name="Kuzmanovic N."/>
            <person name="Bunk B."/>
            <person name="Sproeer C."/>
            <person name="Becker M."/>
            <person name="Thuenen T."/>
        </authorList>
    </citation>
    <scope>NUCLEOTIDE SEQUENCE</scope>
    <source>
        <strain evidence="1">OM4</strain>
    </source>
</reference>
<protein>
    <submittedName>
        <fullName evidence="1">Uncharacterized protein</fullName>
    </submittedName>
</protein>
<keyword evidence="2" id="KW-1185">Reference proteome</keyword>
<sequence>MVDKVPQPPRLTGDNGKDIVAIIDWLTAFAMSQNTVNVENTNVDPTTQQVAAAGALMESNVIDEDNMASNSDTKVPTQQSVKAYADAMAGIDAISGIIQTPLDGTYLLVVKVPFGLTIVETVTKSISGTCTATFKIDGVALGGTANAVSSAEQTQAQASANVAAAGTDISVTISANAVCSGMSFTIKYSRVPG</sequence>
<proteinExistence type="predicted"/>
<evidence type="ECO:0000313" key="1">
    <source>
        <dbReference type="EMBL" id="UVC14702.1"/>
    </source>
</evidence>
<name>A0ABY5QW78_9HYPH</name>
<dbReference type="EMBL" id="CP062229">
    <property type="protein sequence ID" value="UVC14702.1"/>
    <property type="molecule type" value="Genomic_DNA"/>
</dbReference>
<dbReference type="Proteomes" id="UP001058098">
    <property type="component" value="Chromosome"/>
</dbReference>
<gene>
    <name evidence="1" type="ORF">IHQ72_29485</name>
</gene>
<dbReference type="RefSeq" id="WP_258119090.1">
    <property type="nucleotide sequence ID" value="NZ_CP062229.1"/>
</dbReference>